<comment type="subcellular location">
    <subcellularLocation>
        <location evidence="1 6">Secreted</location>
    </subcellularLocation>
</comment>
<evidence type="ECO:0000256" key="6">
    <source>
        <dbReference type="RuleBase" id="RU367044"/>
    </source>
</evidence>
<evidence type="ECO:0000256" key="5">
    <source>
        <dbReference type="ARBA" id="ARBA00022729"/>
    </source>
</evidence>
<dbReference type="InterPro" id="IPR010264">
    <property type="entry name" value="Self-incomp_S1"/>
</dbReference>
<feature type="chain" id="PRO_5025087237" description="S-protein homolog" evidence="6">
    <location>
        <begin position="22"/>
        <end position="144"/>
    </location>
</feature>
<feature type="non-terminal residue" evidence="7">
    <location>
        <position position="1"/>
    </location>
</feature>
<keyword evidence="5 6" id="KW-0732">Signal</keyword>
<keyword evidence="3 6" id="KW-0713">Self-incompatibility</keyword>
<dbReference type="InParanoid" id="A0A1Q3ASP9"/>
<dbReference type="AlphaFoldDB" id="A0A1Q3ASP9"/>
<dbReference type="EMBL" id="BDDD01000080">
    <property type="protein sequence ID" value="GAV58694.1"/>
    <property type="molecule type" value="Genomic_DNA"/>
</dbReference>
<dbReference type="PANTHER" id="PTHR31232">
    <property type="match status" value="1"/>
</dbReference>
<organism evidence="7 8">
    <name type="scientific">Cephalotus follicularis</name>
    <name type="common">Albany pitcher plant</name>
    <dbReference type="NCBI Taxonomy" id="3775"/>
    <lineage>
        <taxon>Eukaryota</taxon>
        <taxon>Viridiplantae</taxon>
        <taxon>Streptophyta</taxon>
        <taxon>Embryophyta</taxon>
        <taxon>Tracheophyta</taxon>
        <taxon>Spermatophyta</taxon>
        <taxon>Magnoliopsida</taxon>
        <taxon>eudicotyledons</taxon>
        <taxon>Gunneridae</taxon>
        <taxon>Pentapetalae</taxon>
        <taxon>rosids</taxon>
        <taxon>fabids</taxon>
        <taxon>Oxalidales</taxon>
        <taxon>Cephalotaceae</taxon>
        <taxon>Cephalotus</taxon>
    </lineage>
</organism>
<proteinExistence type="inferred from homology"/>
<evidence type="ECO:0000313" key="7">
    <source>
        <dbReference type="EMBL" id="GAV58694.1"/>
    </source>
</evidence>
<gene>
    <name evidence="7" type="ORF">CFOL_v3_02227</name>
</gene>
<comment type="caution">
    <text evidence="7">The sequence shown here is derived from an EMBL/GenBank/DDBJ whole genome shotgun (WGS) entry which is preliminary data.</text>
</comment>
<evidence type="ECO:0000256" key="2">
    <source>
        <dbReference type="ARBA" id="ARBA00005581"/>
    </source>
</evidence>
<keyword evidence="4 6" id="KW-0964">Secreted</keyword>
<evidence type="ECO:0000256" key="1">
    <source>
        <dbReference type="ARBA" id="ARBA00004613"/>
    </source>
</evidence>
<evidence type="ECO:0000256" key="3">
    <source>
        <dbReference type="ARBA" id="ARBA00022471"/>
    </source>
</evidence>
<dbReference type="Gene3D" id="2.60.40.420">
    <property type="entry name" value="Cupredoxins - blue copper proteins"/>
    <property type="match status" value="1"/>
</dbReference>
<evidence type="ECO:0000313" key="8">
    <source>
        <dbReference type="Proteomes" id="UP000187406"/>
    </source>
</evidence>
<dbReference type="InterPro" id="IPR008972">
    <property type="entry name" value="Cupredoxin"/>
</dbReference>
<dbReference type="Proteomes" id="UP000187406">
    <property type="component" value="Unassembled WGS sequence"/>
</dbReference>
<reference evidence="8" key="1">
    <citation type="submission" date="2016-04" db="EMBL/GenBank/DDBJ databases">
        <title>Cephalotus genome sequencing.</title>
        <authorList>
            <person name="Fukushima K."/>
            <person name="Hasebe M."/>
            <person name="Fang X."/>
        </authorList>
    </citation>
    <scope>NUCLEOTIDE SEQUENCE [LARGE SCALE GENOMIC DNA]</scope>
    <source>
        <strain evidence="8">cv. St1</strain>
    </source>
</reference>
<keyword evidence="8" id="KW-1185">Reference proteome</keyword>
<dbReference type="Pfam" id="PF05938">
    <property type="entry name" value="Self-incomp_S1"/>
    <property type="match status" value="1"/>
</dbReference>
<dbReference type="SUPFAM" id="SSF49503">
    <property type="entry name" value="Cupredoxins"/>
    <property type="match status" value="1"/>
</dbReference>
<dbReference type="GO" id="GO:0005576">
    <property type="term" value="C:extracellular region"/>
    <property type="evidence" value="ECO:0007669"/>
    <property type="project" value="UniProtKB-SubCell"/>
</dbReference>
<name>A0A1Q3ASP9_CEPFO</name>
<dbReference type="PANTHER" id="PTHR31232:SF43">
    <property type="entry name" value="S-PROTEIN HOMOLOG 29-RELATED"/>
    <property type="match status" value="1"/>
</dbReference>
<comment type="similarity">
    <text evidence="2 6">Belongs to the plant self-incompatibility (S1) protein family.</text>
</comment>
<evidence type="ECO:0000256" key="4">
    <source>
        <dbReference type="ARBA" id="ARBA00022525"/>
    </source>
</evidence>
<feature type="signal peptide" evidence="6">
    <location>
        <begin position="1"/>
        <end position="21"/>
    </location>
</feature>
<protein>
    <recommendedName>
        <fullName evidence="6">S-protein homolog</fullName>
    </recommendedName>
</protein>
<accession>A0A1Q3ASP9</accession>
<dbReference type="GO" id="GO:0060320">
    <property type="term" value="P:rejection of self pollen"/>
    <property type="evidence" value="ECO:0007669"/>
    <property type="project" value="UniProtKB-KW"/>
</dbReference>
<dbReference type="OrthoDB" id="1938697at2759"/>
<sequence>NMSLTNKHIILLALFISLGEATIAFSSRDQTKFYIHSTVYVRVSNSLDDGAEFTIHCKSKNDDVGTHVIPAGQSYTLSFHPNFWGTTLFFCGITSPEGSVEFVLYDFIRDFMRCENECDWTVSNMGVSSNTPGGFYFLYGWPKP</sequence>